<accession>A0A0R0C063</accession>
<dbReference type="OrthoDB" id="5787087at2"/>
<dbReference type="STRING" id="266128.ABB25_07105"/>
<dbReference type="Pfam" id="PF04325">
    <property type="entry name" value="DUF465"/>
    <property type="match status" value="1"/>
</dbReference>
<evidence type="ECO:0008006" key="4">
    <source>
        <dbReference type="Google" id="ProtNLM"/>
    </source>
</evidence>
<keyword evidence="1" id="KW-0175">Coiled coil</keyword>
<organism evidence="2 3">
    <name type="scientific">Stenotrophomonas koreensis</name>
    <dbReference type="NCBI Taxonomy" id="266128"/>
    <lineage>
        <taxon>Bacteria</taxon>
        <taxon>Pseudomonadati</taxon>
        <taxon>Pseudomonadota</taxon>
        <taxon>Gammaproteobacteria</taxon>
        <taxon>Lysobacterales</taxon>
        <taxon>Lysobacteraceae</taxon>
        <taxon>Stenotrophomonas</taxon>
    </lineage>
</organism>
<evidence type="ECO:0000313" key="2">
    <source>
        <dbReference type="EMBL" id="KRG58419.1"/>
    </source>
</evidence>
<dbReference type="InterPro" id="IPR038444">
    <property type="entry name" value="DUF465_sf"/>
</dbReference>
<comment type="caution">
    <text evidence="2">The sequence shown here is derived from an EMBL/GenBank/DDBJ whole genome shotgun (WGS) entry which is preliminary data.</text>
</comment>
<keyword evidence="3" id="KW-1185">Reference proteome</keyword>
<dbReference type="EMBL" id="LDJH01000011">
    <property type="protein sequence ID" value="KRG58419.1"/>
    <property type="molecule type" value="Genomic_DNA"/>
</dbReference>
<dbReference type="Gene3D" id="6.10.280.50">
    <property type="match status" value="1"/>
</dbReference>
<reference evidence="2 3" key="1">
    <citation type="submission" date="2015-05" db="EMBL/GenBank/DDBJ databases">
        <title>Genome sequencing and analysis of members of genus Stenotrophomonas.</title>
        <authorList>
            <person name="Patil P.P."/>
            <person name="Midha S."/>
            <person name="Patil P.B."/>
        </authorList>
    </citation>
    <scope>NUCLEOTIDE SEQUENCE [LARGE SCALE GENOMIC DNA]</scope>
    <source>
        <strain evidence="2 3">DSM 17805</strain>
    </source>
</reference>
<proteinExistence type="predicted"/>
<evidence type="ECO:0000256" key="1">
    <source>
        <dbReference type="SAM" id="Coils"/>
    </source>
</evidence>
<sequence>MSLANLALISQRLPELRAEHRALDQAIDQLAANPEDELELKRLKRRRLHLKDCITQLENLLIPDEPA</sequence>
<dbReference type="AlphaFoldDB" id="A0A0R0C063"/>
<feature type="coiled-coil region" evidence="1">
    <location>
        <begin position="13"/>
        <end position="60"/>
    </location>
</feature>
<name>A0A0R0C063_9GAMM</name>
<dbReference type="RefSeq" id="WP_057665382.1">
    <property type="nucleotide sequence ID" value="NZ_LDJH01000011.1"/>
</dbReference>
<dbReference type="PATRIC" id="fig|266128.3.peg.295"/>
<dbReference type="InterPro" id="IPR007420">
    <property type="entry name" value="DUF465"/>
</dbReference>
<evidence type="ECO:0000313" key="3">
    <source>
        <dbReference type="Proteomes" id="UP000051254"/>
    </source>
</evidence>
<protein>
    <recommendedName>
        <fullName evidence="4">DUF465 domain-containing protein</fullName>
    </recommendedName>
</protein>
<dbReference type="Proteomes" id="UP000051254">
    <property type="component" value="Unassembled WGS sequence"/>
</dbReference>
<gene>
    <name evidence="2" type="ORF">ABB25_07105</name>
</gene>